<evidence type="ECO:0000256" key="1">
    <source>
        <dbReference type="SAM" id="SignalP"/>
    </source>
</evidence>
<feature type="signal peptide" evidence="1">
    <location>
        <begin position="1"/>
        <end position="18"/>
    </location>
</feature>
<evidence type="ECO:0000313" key="3">
    <source>
        <dbReference type="Proteomes" id="UP000836402"/>
    </source>
</evidence>
<organism evidence="2 3">
    <name type="scientific">Tilletia caries</name>
    <name type="common">wheat bunt fungus</name>
    <dbReference type="NCBI Taxonomy" id="13290"/>
    <lineage>
        <taxon>Eukaryota</taxon>
        <taxon>Fungi</taxon>
        <taxon>Dikarya</taxon>
        <taxon>Basidiomycota</taxon>
        <taxon>Ustilaginomycotina</taxon>
        <taxon>Exobasidiomycetes</taxon>
        <taxon>Tilletiales</taxon>
        <taxon>Tilletiaceae</taxon>
        <taxon>Tilletia</taxon>
    </lineage>
</organism>
<dbReference type="EMBL" id="CAJHJG010005286">
    <property type="protein sequence ID" value="CAD6948948.1"/>
    <property type="molecule type" value="Genomic_DNA"/>
</dbReference>
<comment type="caution">
    <text evidence="2">The sequence shown here is derived from an EMBL/GenBank/DDBJ whole genome shotgun (WGS) entry which is preliminary data.</text>
</comment>
<keyword evidence="1" id="KW-0732">Signal</keyword>
<name>A0ABN7J6F2_9BASI</name>
<feature type="chain" id="PRO_5046378035" evidence="1">
    <location>
        <begin position="19"/>
        <end position="87"/>
    </location>
</feature>
<proteinExistence type="predicted"/>
<protein>
    <submittedName>
        <fullName evidence="2">Uncharacterized protein</fullName>
    </submittedName>
</protein>
<accession>A0ABN7J6F2</accession>
<reference evidence="2" key="1">
    <citation type="submission" date="2020-10" db="EMBL/GenBank/DDBJ databases">
        <authorList>
            <person name="Sedaghatjoo S."/>
        </authorList>
    </citation>
    <scope>NUCLEOTIDE SEQUENCE</scope>
    <source>
        <strain evidence="2">AZH3</strain>
    </source>
</reference>
<sequence>MSFLLALFSVFISRPDWSKLLVVIQLVIVGLEERGVALMRLAETLVDLDRVMYPLPSLRSEVHWLDDIGRLRETIHHMSRRKENIGL</sequence>
<evidence type="ECO:0000313" key="2">
    <source>
        <dbReference type="EMBL" id="CAD6948948.1"/>
    </source>
</evidence>
<gene>
    <name evidence="2" type="ORF">JKIAZH3_G470</name>
</gene>
<dbReference type="Proteomes" id="UP000836402">
    <property type="component" value="Unassembled WGS sequence"/>
</dbReference>
<keyword evidence="3" id="KW-1185">Reference proteome</keyword>